<evidence type="ECO:0000313" key="2">
    <source>
        <dbReference type="EMBL" id="EIK79512.1"/>
    </source>
</evidence>
<organism evidence="2 3">
    <name type="scientific">Gardnerella vaginalis 55152</name>
    <dbReference type="NCBI Taxonomy" id="698955"/>
    <lineage>
        <taxon>Bacteria</taxon>
        <taxon>Bacillati</taxon>
        <taxon>Actinomycetota</taxon>
        <taxon>Actinomycetes</taxon>
        <taxon>Bifidobacteriales</taxon>
        <taxon>Bifidobacteriaceae</taxon>
        <taxon>Gardnerella</taxon>
    </lineage>
</organism>
<proteinExistence type="predicted"/>
<comment type="caution">
    <text evidence="2">The sequence shown here is derived from an EMBL/GenBank/DDBJ whole genome shotgun (WGS) entry which is preliminary data.</text>
</comment>
<evidence type="ECO:0000313" key="3">
    <source>
        <dbReference type="Proteomes" id="UP000005936"/>
    </source>
</evidence>
<name>I4LRC2_GARVA</name>
<keyword evidence="1" id="KW-0812">Transmembrane</keyword>
<gene>
    <name evidence="2" type="ORF">CGSMWGv55152_05169</name>
</gene>
<dbReference type="EMBL" id="ADEQ01000016">
    <property type="protein sequence ID" value="EIK79512.1"/>
    <property type="molecule type" value="Genomic_DNA"/>
</dbReference>
<keyword evidence="1" id="KW-0472">Membrane</keyword>
<feature type="non-terminal residue" evidence="2">
    <location>
        <position position="1"/>
    </location>
</feature>
<protein>
    <submittedName>
        <fullName evidence="2">Uncharacterized protein</fullName>
    </submittedName>
</protein>
<sequence>VKKACVERVIRVLFFFTRITSFQIVAWVLCGLPKISFSYHVEFGLLFDCA</sequence>
<keyword evidence="1" id="KW-1133">Transmembrane helix</keyword>
<evidence type="ECO:0000256" key="1">
    <source>
        <dbReference type="SAM" id="Phobius"/>
    </source>
</evidence>
<dbReference type="AlphaFoldDB" id="I4LRC2"/>
<reference evidence="2 3" key="1">
    <citation type="journal article" date="2012" name="J. Bacteriol.">
        <title>Comparative Genomic Analyses of 17 Clinical Isolates of Gardnerella vaginalis Provide Evidence of Multiple Genetically Isolated Clades Consistent with Subspeciation into Genovars.</title>
        <authorList>
            <person name="Ahmed A."/>
            <person name="Earl J."/>
            <person name="Retchless A."/>
            <person name="Hillier S."/>
            <person name="Rabe L."/>
            <person name="Cherpes T."/>
            <person name="Powell E."/>
            <person name="Janto B."/>
            <person name="Eutsey R."/>
            <person name="Hiller N.L."/>
            <person name="Boissy R."/>
            <person name="Dahlgreen M."/>
            <person name="Hall B."/>
            <person name="Costerton J."/>
            <person name="Post J.C."/>
            <person name="Hu F."/>
            <person name="Ehrlich G."/>
        </authorList>
    </citation>
    <scope>NUCLEOTIDE SEQUENCE [LARGE SCALE GENOMIC DNA]</scope>
    <source>
        <strain evidence="2 3">55152</strain>
    </source>
</reference>
<feature type="transmembrane region" description="Helical" evidence="1">
    <location>
        <begin position="12"/>
        <end position="29"/>
    </location>
</feature>
<dbReference type="Proteomes" id="UP000005936">
    <property type="component" value="Unassembled WGS sequence"/>
</dbReference>
<accession>I4LRC2</accession>